<dbReference type="InterPro" id="IPR002528">
    <property type="entry name" value="MATE_fam"/>
</dbReference>
<proteinExistence type="inferred from homology"/>
<feature type="transmembrane region" description="Helical" evidence="6">
    <location>
        <begin position="459"/>
        <end position="482"/>
    </location>
</feature>
<feature type="transmembrane region" description="Helical" evidence="6">
    <location>
        <begin position="356"/>
        <end position="379"/>
    </location>
</feature>
<organism evidence="8 9">
    <name type="scientific">Dioscorea cayennensis subsp. rotundata</name>
    <name type="common">White Guinea yam</name>
    <name type="synonym">Dioscorea rotundata</name>
    <dbReference type="NCBI Taxonomy" id="55577"/>
    <lineage>
        <taxon>Eukaryota</taxon>
        <taxon>Viridiplantae</taxon>
        <taxon>Streptophyta</taxon>
        <taxon>Embryophyta</taxon>
        <taxon>Tracheophyta</taxon>
        <taxon>Spermatophyta</taxon>
        <taxon>Magnoliopsida</taxon>
        <taxon>Liliopsida</taxon>
        <taxon>Dioscoreales</taxon>
        <taxon>Dioscoreaceae</taxon>
        <taxon>Dioscorea</taxon>
    </lineage>
</organism>
<feature type="transmembrane region" description="Helical" evidence="6">
    <location>
        <begin position="207"/>
        <end position="229"/>
    </location>
</feature>
<keyword evidence="4 6" id="KW-1133">Transmembrane helix</keyword>
<keyword evidence="8" id="KW-1185">Reference proteome</keyword>
<comment type="similarity">
    <text evidence="2 6">Belongs to the multi antimicrobial extrusion (MATE) (TC 2.A.66.1) family.</text>
</comment>
<protein>
    <recommendedName>
        <fullName evidence="6">Protein DETOXIFICATION</fullName>
    </recommendedName>
    <alternativeName>
        <fullName evidence="6">Multidrug and toxic compound extrusion protein</fullName>
    </alternativeName>
</protein>
<feature type="region of interest" description="Disordered" evidence="7">
    <location>
        <begin position="1"/>
        <end position="38"/>
    </location>
</feature>
<keyword evidence="5 6" id="KW-0472">Membrane</keyword>
<dbReference type="PANTHER" id="PTHR11206">
    <property type="entry name" value="MULTIDRUG RESISTANCE PROTEIN"/>
    <property type="match status" value="1"/>
</dbReference>
<accession>A0AB40B487</accession>
<feature type="transmembrane region" description="Helical" evidence="6">
    <location>
        <begin position="140"/>
        <end position="161"/>
    </location>
</feature>
<dbReference type="Proteomes" id="UP001515500">
    <property type="component" value="Chromosome 4"/>
</dbReference>
<keyword evidence="3 6" id="KW-0812">Transmembrane</keyword>
<reference evidence="9" key="1">
    <citation type="submission" date="2025-08" db="UniProtKB">
        <authorList>
            <consortium name="RefSeq"/>
        </authorList>
    </citation>
    <scope>IDENTIFICATION</scope>
</reference>
<feature type="transmembrane region" description="Helical" evidence="6">
    <location>
        <begin position="65"/>
        <end position="88"/>
    </location>
</feature>
<evidence type="ECO:0000313" key="8">
    <source>
        <dbReference type="Proteomes" id="UP001515500"/>
    </source>
</evidence>
<dbReference type="GeneID" id="120258481"/>
<dbReference type="RefSeq" id="XP_039121839.1">
    <property type="nucleotide sequence ID" value="XM_039265905.1"/>
</dbReference>
<feature type="transmembrane region" description="Helical" evidence="6">
    <location>
        <begin position="315"/>
        <end position="336"/>
    </location>
</feature>
<gene>
    <name evidence="9" type="primary">LOC120258481</name>
</gene>
<feature type="transmembrane region" description="Helical" evidence="6">
    <location>
        <begin position="241"/>
        <end position="259"/>
    </location>
</feature>
<evidence type="ECO:0000256" key="7">
    <source>
        <dbReference type="SAM" id="MobiDB-lite"/>
    </source>
</evidence>
<evidence type="ECO:0000313" key="9">
    <source>
        <dbReference type="RefSeq" id="XP_039121839.1"/>
    </source>
</evidence>
<dbReference type="GO" id="GO:1990961">
    <property type="term" value="P:xenobiotic detoxification by transmembrane export across the plasma membrane"/>
    <property type="evidence" value="ECO:0007669"/>
    <property type="project" value="InterPro"/>
</dbReference>
<evidence type="ECO:0000256" key="4">
    <source>
        <dbReference type="ARBA" id="ARBA00022989"/>
    </source>
</evidence>
<evidence type="ECO:0000256" key="2">
    <source>
        <dbReference type="ARBA" id="ARBA00010199"/>
    </source>
</evidence>
<dbReference type="GO" id="GO:0016020">
    <property type="term" value="C:membrane"/>
    <property type="evidence" value="ECO:0007669"/>
    <property type="project" value="UniProtKB-SubCell"/>
</dbReference>
<dbReference type="AlphaFoldDB" id="A0AB40B487"/>
<dbReference type="GO" id="GO:0015297">
    <property type="term" value="F:antiporter activity"/>
    <property type="evidence" value="ECO:0007669"/>
    <property type="project" value="InterPro"/>
</dbReference>
<dbReference type="NCBIfam" id="TIGR00797">
    <property type="entry name" value="matE"/>
    <property type="match status" value="1"/>
</dbReference>
<evidence type="ECO:0000256" key="5">
    <source>
        <dbReference type="ARBA" id="ARBA00023136"/>
    </source>
</evidence>
<evidence type="ECO:0000256" key="1">
    <source>
        <dbReference type="ARBA" id="ARBA00004141"/>
    </source>
</evidence>
<dbReference type="InterPro" id="IPR045069">
    <property type="entry name" value="MATE_euk"/>
</dbReference>
<feature type="transmembrane region" description="Helical" evidence="6">
    <location>
        <begin position="181"/>
        <end position="201"/>
    </location>
</feature>
<sequence length="514" mass="56387">MEHHLSCNMPSKVEEEEEEAEEAYTQREIASPPPPSLSSSSSFFPKWLMDMKHIIFSELKEQRGIAIPLVAMNLTWFLKTAITTAYLGRLGELHMAGGTLGFTFANVTGFSVLAGLSYAMEPICGQAYGARNYKLLHKTLLMTILVLLIVCIPISFLWLSLDKILILFGQQEDITKLAKKYIIYLLPDLVVTSFLYPLKAYLSSQGITLPTLFSSAVGLAIHIPLNILLSKAMGMTGVAMAVWLTDLVVTILLALYLFIKEGNKGGGWLEQSVSEWVRLLKLSAPCCLTTCLEWWCYEILVLLAGRLPNAQRAVVVLAVMLNFDYLIFSVMLSLATCASTRVSNELGAGRAMLARSSAYVSLGVAVISGFFGGSVMFAARGEWSSLFSHDKLVTNLVKRIMMLMAIVELVNFPLAVCGGIARGTARPWMGMYASLGGFYLVALPLSVTFSFRLGMGLSGLLFGLLVGAFISFILLLVFVLLIDWVAEADKAHKLASIVTEVQHEGTQREDEILC</sequence>
<comment type="subcellular location">
    <subcellularLocation>
        <location evidence="1">Membrane</location>
        <topology evidence="1">Multi-pass membrane protein</topology>
    </subcellularLocation>
</comment>
<evidence type="ECO:0000256" key="6">
    <source>
        <dbReference type="RuleBase" id="RU004914"/>
    </source>
</evidence>
<feature type="transmembrane region" description="Helical" evidence="6">
    <location>
        <begin position="400"/>
        <end position="421"/>
    </location>
</feature>
<dbReference type="GO" id="GO:0042910">
    <property type="term" value="F:xenobiotic transmembrane transporter activity"/>
    <property type="evidence" value="ECO:0007669"/>
    <property type="project" value="InterPro"/>
</dbReference>
<feature type="transmembrane region" description="Helical" evidence="6">
    <location>
        <begin position="100"/>
        <end position="120"/>
    </location>
</feature>
<evidence type="ECO:0000256" key="3">
    <source>
        <dbReference type="ARBA" id="ARBA00022692"/>
    </source>
</evidence>
<name>A0AB40B487_DIOCR</name>
<dbReference type="CDD" id="cd13132">
    <property type="entry name" value="MATE_eukaryotic"/>
    <property type="match status" value="1"/>
</dbReference>
<feature type="transmembrane region" description="Helical" evidence="6">
    <location>
        <begin position="427"/>
        <end position="447"/>
    </location>
</feature>
<dbReference type="Pfam" id="PF01554">
    <property type="entry name" value="MatE"/>
    <property type="match status" value="2"/>
</dbReference>